<dbReference type="PROSITE" id="PS50883">
    <property type="entry name" value="EAL"/>
    <property type="match status" value="1"/>
</dbReference>
<feature type="domain" description="EAL" evidence="3">
    <location>
        <begin position="95"/>
        <end position="346"/>
    </location>
</feature>
<comment type="catalytic activity">
    <reaction evidence="1">
        <text>ATP + protein L-histidine = ADP + protein N-phospho-L-histidine.</text>
        <dbReference type="EC" id="2.7.13.3"/>
    </reaction>
</comment>
<dbReference type="Proteomes" id="UP000239576">
    <property type="component" value="Unassembled WGS sequence"/>
</dbReference>
<dbReference type="SUPFAM" id="SSF141868">
    <property type="entry name" value="EAL domain-like"/>
    <property type="match status" value="1"/>
</dbReference>
<dbReference type="EMBL" id="PVWK01000097">
    <property type="protein sequence ID" value="PSB27257.1"/>
    <property type="molecule type" value="Genomic_DNA"/>
</dbReference>
<dbReference type="SUPFAM" id="SSF47384">
    <property type="entry name" value="Homodimeric domain of signal transducing histidine kinase"/>
    <property type="match status" value="1"/>
</dbReference>
<evidence type="ECO:0000313" key="4">
    <source>
        <dbReference type="EMBL" id="PSB27257.1"/>
    </source>
</evidence>
<evidence type="ECO:0000256" key="2">
    <source>
        <dbReference type="ARBA" id="ARBA00012438"/>
    </source>
</evidence>
<dbReference type="InterPro" id="IPR001633">
    <property type="entry name" value="EAL_dom"/>
</dbReference>
<sequence length="348" mass="38392">MAEDPNQCSVGRPYSMSLLGNTALSICHELRTPLTSIQGALGLLHTGQLGCLSDEGQRVLAIAINNVNRLTRLANAMEDQPLLPMTLLAEGNIEQLQLENALYGALDRQEFQLAYQSIVSVDNNSIIGFEALARWYHPSKGVISPDIFIALAEKNQCIHPLGLWILEQACRQLYTWQQQFSAHPSLTMSVNLSALQLLQPNLVQEVQQILEKTQVRPSSLKLEITESMLIENQQEAIFALSQLRDMGIQLYVDDFGTGYSSLGRLQDLPIDVLKIDRSFVQSQQWDISETIVLLAAKLGLDVIAEGVETAEDQAALEAVGCTKMQGYHFSKPLNSQAATALITASHYS</sequence>
<comment type="caution">
    <text evidence="4">The sequence shown here is derived from an EMBL/GenBank/DDBJ whole genome shotgun (WGS) entry which is preliminary data.</text>
</comment>
<keyword evidence="5" id="KW-1185">Reference proteome</keyword>
<dbReference type="CDD" id="cd01948">
    <property type="entry name" value="EAL"/>
    <property type="match status" value="1"/>
</dbReference>
<reference evidence="5" key="1">
    <citation type="submission" date="2018-02" db="EMBL/GenBank/DDBJ databases">
        <authorList>
            <person name="Moore K."/>
            <person name="Momper L."/>
        </authorList>
    </citation>
    <scope>NUCLEOTIDE SEQUENCE [LARGE SCALE GENOMIC DNA]</scope>
    <source>
        <strain evidence="5">ULC18</strain>
    </source>
</reference>
<dbReference type="PANTHER" id="PTHR33121:SF70">
    <property type="entry name" value="SIGNALING PROTEIN YKOW"/>
    <property type="match status" value="1"/>
</dbReference>
<dbReference type="Gene3D" id="1.10.287.130">
    <property type="match status" value="1"/>
</dbReference>
<evidence type="ECO:0000313" key="5">
    <source>
        <dbReference type="Proteomes" id="UP000239576"/>
    </source>
</evidence>
<organism evidence="4 5">
    <name type="scientific">Stenomitos frigidus ULC18</name>
    <dbReference type="NCBI Taxonomy" id="2107698"/>
    <lineage>
        <taxon>Bacteria</taxon>
        <taxon>Bacillati</taxon>
        <taxon>Cyanobacteriota</taxon>
        <taxon>Cyanophyceae</taxon>
        <taxon>Leptolyngbyales</taxon>
        <taxon>Leptolyngbyaceae</taxon>
        <taxon>Stenomitos</taxon>
    </lineage>
</organism>
<dbReference type="GO" id="GO:0071111">
    <property type="term" value="F:cyclic-guanylate-specific phosphodiesterase activity"/>
    <property type="evidence" value="ECO:0007669"/>
    <property type="project" value="InterPro"/>
</dbReference>
<reference evidence="4 5" key="2">
    <citation type="submission" date="2018-03" db="EMBL/GenBank/DDBJ databases">
        <title>The ancient ancestry and fast evolution of plastids.</title>
        <authorList>
            <person name="Moore K.R."/>
            <person name="Magnabosco C."/>
            <person name="Momper L."/>
            <person name="Gold D.A."/>
            <person name="Bosak T."/>
            <person name="Fournier G.P."/>
        </authorList>
    </citation>
    <scope>NUCLEOTIDE SEQUENCE [LARGE SCALE GENOMIC DNA]</scope>
    <source>
        <strain evidence="4 5">ULC18</strain>
    </source>
</reference>
<dbReference type="SMART" id="SM00052">
    <property type="entry name" value="EAL"/>
    <property type="match status" value="1"/>
</dbReference>
<dbReference type="Pfam" id="PF00563">
    <property type="entry name" value="EAL"/>
    <property type="match status" value="1"/>
</dbReference>
<dbReference type="InterPro" id="IPR036097">
    <property type="entry name" value="HisK_dim/P_sf"/>
</dbReference>
<evidence type="ECO:0000256" key="1">
    <source>
        <dbReference type="ARBA" id="ARBA00000085"/>
    </source>
</evidence>
<dbReference type="InterPro" id="IPR035919">
    <property type="entry name" value="EAL_sf"/>
</dbReference>
<dbReference type="Pfam" id="PF00512">
    <property type="entry name" value="HisKA"/>
    <property type="match status" value="1"/>
</dbReference>
<name>A0A2T1E3E1_9CYAN</name>
<dbReference type="EC" id="2.7.13.3" evidence="2"/>
<dbReference type="InterPro" id="IPR003661">
    <property type="entry name" value="HisK_dim/P_dom"/>
</dbReference>
<gene>
    <name evidence="4" type="ORF">C7B82_17075</name>
</gene>
<dbReference type="PANTHER" id="PTHR33121">
    <property type="entry name" value="CYCLIC DI-GMP PHOSPHODIESTERASE PDEF"/>
    <property type="match status" value="1"/>
</dbReference>
<dbReference type="CDD" id="cd00082">
    <property type="entry name" value="HisKA"/>
    <property type="match status" value="1"/>
</dbReference>
<accession>A0A2T1E3E1</accession>
<dbReference type="AlphaFoldDB" id="A0A2T1E3E1"/>
<dbReference type="GO" id="GO:0000155">
    <property type="term" value="F:phosphorelay sensor kinase activity"/>
    <property type="evidence" value="ECO:0007669"/>
    <property type="project" value="InterPro"/>
</dbReference>
<dbReference type="InterPro" id="IPR050706">
    <property type="entry name" value="Cyclic-di-GMP_PDE-like"/>
</dbReference>
<dbReference type="OrthoDB" id="543801at2"/>
<protein>
    <recommendedName>
        <fullName evidence="2">histidine kinase</fullName>
        <ecNumber evidence="2">2.7.13.3</ecNumber>
    </recommendedName>
</protein>
<evidence type="ECO:0000259" key="3">
    <source>
        <dbReference type="PROSITE" id="PS50883"/>
    </source>
</evidence>
<dbReference type="Gene3D" id="3.20.20.450">
    <property type="entry name" value="EAL domain"/>
    <property type="match status" value="1"/>
</dbReference>
<dbReference type="SMART" id="SM00388">
    <property type="entry name" value="HisKA"/>
    <property type="match status" value="1"/>
</dbReference>
<proteinExistence type="predicted"/>